<evidence type="ECO:0000313" key="1">
    <source>
        <dbReference type="EMBL" id="GBL87595.1"/>
    </source>
</evidence>
<evidence type="ECO:0000313" key="2">
    <source>
        <dbReference type="Proteomes" id="UP000499080"/>
    </source>
</evidence>
<dbReference type="EMBL" id="BGPR01000054">
    <property type="protein sequence ID" value="GBL87595.1"/>
    <property type="molecule type" value="Genomic_DNA"/>
</dbReference>
<protein>
    <submittedName>
        <fullName evidence="1">Uncharacterized protein</fullName>
    </submittedName>
</protein>
<reference evidence="1 2" key="1">
    <citation type="journal article" date="2019" name="Sci. Rep.">
        <title>Orb-weaving spider Araneus ventricosus genome elucidates the spidroin gene catalogue.</title>
        <authorList>
            <person name="Kono N."/>
            <person name="Nakamura H."/>
            <person name="Ohtoshi R."/>
            <person name="Moran D.A.P."/>
            <person name="Shinohara A."/>
            <person name="Yoshida Y."/>
            <person name="Fujiwara M."/>
            <person name="Mori M."/>
            <person name="Tomita M."/>
            <person name="Arakawa K."/>
        </authorList>
    </citation>
    <scope>NUCLEOTIDE SEQUENCE [LARGE SCALE GENOMIC DNA]</scope>
</reference>
<comment type="caution">
    <text evidence="1">The sequence shown here is derived from an EMBL/GenBank/DDBJ whole genome shotgun (WGS) entry which is preliminary data.</text>
</comment>
<keyword evidence="2" id="KW-1185">Reference proteome</keyword>
<accession>A0A4Y2B8F3</accession>
<gene>
    <name evidence="1" type="ORF">AVEN_165197_1</name>
</gene>
<name>A0A4Y2B8F3_ARAVE</name>
<organism evidence="1 2">
    <name type="scientific">Araneus ventricosus</name>
    <name type="common">Orbweaver spider</name>
    <name type="synonym">Epeira ventricosa</name>
    <dbReference type="NCBI Taxonomy" id="182803"/>
    <lineage>
        <taxon>Eukaryota</taxon>
        <taxon>Metazoa</taxon>
        <taxon>Ecdysozoa</taxon>
        <taxon>Arthropoda</taxon>
        <taxon>Chelicerata</taxon>
        <taxon>Arachnida</taxon>
        <taxon>Araneae</taxon>
        <taxon>Araneomorphae</taxon>
        <taxon>Entelegynae</taxon>
        <taxon>Araneoidea</taxon>
        <taxon>Araneidae</taxon>
        <taxon>Araneus</taxon>
    </lineage>
</organism>
<proteinExistence type="predicted"/>
<dbReference type="AlphaFoldDB" id="A0A4Y2B8F3"/>
<sequence>MWTWYSLSLTSRSKHPPGDVTWKFEEGALARVWSPSSDHGSKLRVLNERDEVSNLESLRDLVNFEIFGDLMLKCAQAKESIAFSLLFRIIALVELKN</sequence>
<dbReference type="Proteomes" id="UP000499080">
    <property type="component" value="Unassembled WGS sequence"/>
</dbReference>